<organism evidence="1 2">
    <name type="scientific">Populus alba x Populus x berolinensis</name>
    <dbReference type="NCBI Taxonomy" id="444605"/>
    <lineage>
        <taxon>Eukaryota</taxon>
        <taxon>Viridiplantae</taxon>
        <taxon>Streptophyta</taxon>
        <taxon>Embryophyta</taxon>
        <taxon>Tracheophyta</taxon>
        <taxon>Spermatophyta</taxon>
        <taxon>Magnoliopsida</taxon>
        <taxon>eudicotyledons</taxon>
        <taxon>Gunneridae</taxon>
        <taxon>Pentapetalae</taxon>
        <taxon>rosids</taxon>
        <taxon>fabids</taxon>
        <taxon>Malpighiales</taxon>
        <taxon>Salicaceae</taxon>
        <taxon>Saliceae</taxon>
        <taxon>Populus</taxon>
    </lineage>
</organism>
<reference evidence="1 2" key="1">
    <citation type="journal article" date="2023" name="Mol. Ecol. Resour.">
        <title>Chromosome-level genome assembly of a triploid poplar Populus alba 'Berolinensis'.</title>
        <authorList>
            <person name="Chen S."/>
            <person name="Yu Y."/>
            <person name="Wang X."/>
            <person name="Wang S."/>
            <person name="Zhang T."/>
            <person name="Zhou Y."/>
            <person name="He R."/>
            <person name="Meng N."/>
            <person name="Wang Y."/>
            <person name="Liu W."/>
            <person name="Liu Z."/>
            <person name="Liu J."/>
            <person name="Guo Q."/>
            <person name="Huang H."/>
            <person name="Sederoff R.R."/>
            <person name="Wang G."/>
            <person name="Qu G."/>
            <person name="Chen S."/>
        </authorList>
    </citation>
    <scope>NUCLEOTIDE SEQUENCE [LARGE SCALE GENOMIC DNA]</scope>
    <source>
        <strain evidence="1">SC-2020</strain>
    </source>
</reference>
<dbReference type="AlphaFoldDB" id="A0AAD6LPF6"/>
<evidence type="ECO:0000313" key="2">
    <source>
        <dbReference type="Proteomes" id="UP001164929"/>
    </source>
</evidence>
<gene>
    <name evidence="1" type="ORF">NC653_037149</name>
</gene>
<proteinExistence type="predicted"/>
<evidence type="ECO:0000313" key="1">
    <source>
        <dbReference type="EMBL" id="KAJ6969392.1"/>
    </source>
</evidence>
<dbReference type="EMBL" id="JAQIZT010000016">
    <property type="protein sequence ID" value="KAJ6969392.1"/>
    <property type="molecule type" value="Genomic_DNA"/>
</dbReference>
<comment type="caution">
    <text evidence="1">The sequence shown here is derived from an EMBL/GenBank/DDBJ whole genome shotgun (WGS) entry which is preliminary data.</text>
</comment>
<keyword evidence="2" id="KW-1185">Reference proteome</keyword>
<name>A0AAD6LPF6_9ROSI</name>
<sequence length="52" mass="5638">MAHTPTYCRHQTTQLEGELTNQAAETSTLALNIQVLSGNLSKSSQHILLSIS</sequence>
<accession>A0AAD6LPF6</accession>
<dbReference type="Proteomes" id="UP001164929">
    <property type="component" value="Chromosome 16"/>
</dbReference>
<protein>
    <submittedName>
        <fullName evidence="1">Uncharacterized protein</fullName>
    </submittedName>
</protein>